<feature type="coiled-coil region" evidence="3">
    <location>
        <begin position="16"/>
        <end position="109"/>
    </location>
</feature>
<dbReference type="Bgee" id="ENSELUG00000024543">
    <property type="expression patterns" value="Expressed in brain and 4 other cell types or tissues"/>
</dbReference>
<evidence type="ECO:0000313" key="7">
    <source>
        <dbReference type="Proteomes" id="UP000265140"/>
    </source>
</evidence>
<dbReference type="Proteomes" id="UP000265140">
    <property type="component" value="Chromosome 7"/>
</dbReference>
<dbReference type="GeneTree" id="ENSGT00940000153713"/>
<evidence type="ECO:0000256" key="3">
    <source>
        <dbReference type="SAM" id="Coils"/>
    </source>
</evidence>
<gene>
    <name evidence="6" type="primary">JAKMIP2</name>
</gene>
<evidence type="ECO:0000256" key="2">
    <source>
        <dbReference type="ARBA" id="ARBA00023054"/>
    </source>
</evidence>
<dbReference type="Ensembl" id="ENSELUT00000064530.2">
    <property type="protein sequence ID" value="ENSELUP00000077990.2"/>
    <property type="gene ID" value="ENSELUG00000024543.3"/>
</dbReference>
<feature type="region of interest" description="Disordered" evidence="4">
    <location>
        <begin position="454"/>
        <end position="474"/>
    </location>
</feature>
<evidence type="ECO:0000313" key="6">
    <source>
        <dbReference type="Ensembl" id="ENSELUP00000077990.2"/>
    </source>
</evidence>
<reference evidence="7" key="1">
    <citation type="journal article" date="2014" name="PLoS ONE">
        <title>The genome and linkage map of the northern pike (Esox lucius): conserved synteny revealed between the salmonid sister group and the Neoteleostei.</title>
        <authorList>
            <person name="Rondeau E.B."/>
            <person name="Minkley D.R."/>
            <person name="Leong J.S."/>
            <person name="Messmer A.M."/>
            <person name="Jantzen J.R."/>
            <person name="von Schalburg K.R."/>
            <person name="Lemon C."/>
            <person name="Bird N.H."/>
            <person name="Koop B.F."/>
        </authorList>
    </citation>
    <scope>NUCLEOTIDE SEQUENCE</scope>
</reference>
<accession>A0A6Q2ZKC9</accession>
<evidence type="ECO:0000259" key="5">
    <source>
        <dbReference type="Pfam" id="PF16034"/>
    </source>
</evidence>
<dbReference type="PANTHER" id="PTHR18935">
    <property type="entry name" value="GOLGIN SUBFAMILY A MEMBER 4-LIKE ISOFORM X1"/>
    <property type="match status" value="1"/>
</dbReference>
<comment type="similarity">
    <text evidence="1">Belongs to the JAKMIP family.</text>
</comment>
<dbReference type="GO" id="GO:0019900">
    <property type="term" value="F:kinase binding"/>
    <property type="evidence" value="ECO:0007669"/>
    <property type="project" value="InterPro"/>
</dbReference>
<proteinExistence type="inferred from homology"/>
<dbReference type="Pfam" id="PF16034">
    <property type="entry name" value="JAKMIP_CC3"/>
    <property type="match status" value="1"/>
</dbReference>
<evidence type="ECO:0000256" key="4">
    <source>
        <dbReference type="SAM" id="MobiDB-lite"/>
    </source>
</evidence>
<reference evidence="6" key="3">
    <citation type="submission" date="2025-08" db="UniProtKB">
        <authorList>
            <consortium name="Ensembl"/>
        </authorList>
    </citation>
    <scope>IDENTIFICATION</scope>
</reference>
<dbReference type="GO" id="GO:0008017">
    <property type="term" value="F:microtubule binding"/>
    <property type="evidence" value="ECO:0007669"/>
    <property type="project" value="InterPro"/>
</dbReference>
<keyword evidence="7" id="KW-1185">Reference proteome</keyword>
<feature type="region of interest" description="Disordered" evidence="4">
    <location>
        <begin position="260"/>
        <end position="290"/>
    </location>
</feature>
<feature type="coiled-coil region" evidence="3">
    <location>
        <begin position="645"/>
        <end position="740"/>
    </location>
</feature>
<feature type="coiled-coil region" evidence="3">
    <location>
        <begin position="220"/>
        <end position="247"/>
    </location>
</feature>
<organism evidence="6 7">
    <name type="scientific">Esox lucius</name>
    <name type="common">Northern pike</name>
    <dbReference type="NCBI Taxonomy" id="8010"/>
    <lineage>
        <taxon>Eukaryota</taxon>
        <taxon>Metazoa</taxon>
        <taxon>Chordata</taxon>
        <taxon>Craniata</taxon>
        <taxon>Vertebrata</taxon>
        <taxon>Euteleostomi</taxon>
        <taxon>Actinopterygii</taxon>
        <taxon>Neopterygii</taxon>
        <taxon>Teleostei</taxon>
        <taxon>Protacanthopterygii</taxon>
        <taxon>Esociformes</taxon>
        <taxon>Esocidae</taxon>
        <taxon>Esox</taxon>
    </lineage>
</organism>
<evidence type="ECO:0000256" key="1">
    <source>
        <dbReference type="ARBA" id="ARBA00005239"/>
    </source>
</evidence>
<feature type="coiled-coil region" evidence="3">
    <location>
        <begin position="396"/>
        <end position="430"/>
    </location>
</feature>
<dbReference type="AlphaFoldDB" id="A0A6Q2ZKC9"/>
<dbReference type="PANTHER" id="PTHR18935:SF7">
    <property type="entry name" value="JANUS KINASE AND MICROTUBULE-INTERACTING PROTEIN 2"/>
    <property type="match status" value="1"/>
</dbReference>
<dbReference type="InterPro" id="IPR024836">
    <property type="entry name" value="JAKMIP"/>
</dbReference>
<reference evidence="6" key="4">
    <citation type="submission" date="2025-09" db="UniProtKB">
        <authorList>
            <consortium name="Ensembl"/>
        </authorList>
    </citation>
    <scope>IDENTIFICATION</scope>
</reference>
<feature type="compositionally biased region" description="Basic and acidic residues" evidence="4">
    <location>
        <begin position="261"/>
        <end position="274"/>
    </location>
</feature>
<keyword evidence="2 3" id="KW-0175">Coiled coil</keyword>
<reference evidence="6" key="2">
    <citation type="submission" date="2020-02" db="EMBL/GenBank/DDBJ databases">
        <title>Esox lucius (northern pike) genome, fEsoLuc1, primary haplotype.</title>
        <authorList>
            <person name="Myers G."/>
            <person name="Karagic N."/>
            <person name="Meyer A."/>
            <person name="Pippel M."/>
            <person name="Reichard M."/>
            <person name="Winkler S."/>
            <person name="Tracey A."/>
            <person name="Sims Y."/>
            <person name="Howe K."/>
            <person name="Rhie A."/>
            <person name="Formenti G."/>
            <person name="Durbin R."/>
            <person name="Fedrigo O."/>
            <person name="Jarvis E.D."/>
        </authorList>
    </citation>
    <scope>NUCLEOTIDE SEQUENCE [LARGE SCALE GENOMIC DNA]</scope>
</reference>
<feature type="domain" description="Janus kinase and microtubule-interacting protein C-terminal" evidence="5">
    <location>
        <begin position="416"/>
        <end position="520"/>
    </location>
</feature>
<dbReference type="InterPro" id="IPR031994">
    <property type="entry name" value="JAKMIP_C"/>
</dbReference>
<feature type="coiled-coil region" evidence="3">
    <location>
        <begin position="479"/>
        <end position="506"/>
    </location>
</feature>
<protein>
    <recommendedName>
        <fullName evidence="5">Janus kinase and microtubule-interacting protein C-terminal domain-containing protein</fullName>
    </recommendedName>
</protein>
<name>A0A6Q2ZKC9_ESOLU</name>
<sequence length="746" mass="87499">MAKKGRTKGEKPEALISALQAANEDLRSKLTDIQIELHQEKCKVSKLEREKVQECKRIREQEQHRHTATLTEQRAKWHEEKQKELQALRENLVRQHEQEQARTAKIKDQENQRLKAALSAMRDGSGEKVRTALTLEAREEARRFFDIERVKLLQEISELKQTKKQTDEALSTMIQADKMKAGDLRSEHQMHQEQITKIKWDSERDIRRLVDEIKSKDRTIFSLEKELENAIGLLQKLQMQKDALDDQLFLVKEAECNLGSPKREIPGRAGDGAEHCGSPVRHRNDMRRNQRRMADLNATIRKLEDRNSLLVDERNELLKRVRESEKQCKPMLEKNKMLNKRNDDLSLAMQRMEEKLKVLAKENLELKEKISSHPPLKKTNCKSLNDLDQAHDDQEIEFLKLQVLEQQSIIDELTRDREKLLRKKRHKRSSRPIKRHIVVDTFFGYDEESMDSETSSVASFRMDRTPATPDEDLDEGLANEESELRFRQLTREYQALQRAYALLQEHQGGLLDAEIEAKVQYCSSDVKERERKSPPFNHLRMHPFSEGVSALQIYCMKEGVKDVCIPDLIKLLDILGDNGNLRNEEQVAIIQASTVLSLAEKWIQQIEGTEAALHQKMMDLEMEMEMFCKQKGYLEEELDYRKSALDQAYMQIQELEATLYNALQQDKVIGYGEPLSDMQKDELRTSVEKLRRQMLRKSREFDCQVLAERMELLHQAHQRIRDLEDKTDIQRRQIKDLEEKVRWPSE</sequence>